<organism evidence="1 2">
    <name type="scientific">Micromonospora purpureochromogenes</name>
    <dbReference type="NCBI Taxonomy" id="47872"/>
    <lineage>
        <taxon>Bacteria</taxon>
        <taxon>Bacillati</taxon>
        <taxon>Actinomycetota</taxon>
        <taxon>Actinomycetes</taxon>
        <taxon>Micromonosporales</taxon>
        <taxon>Micromonosporaceae</taxon>
        <taxon>Micromonospora</taxon>
    </lineage>
</organism>
<sequence>MPVHRLDRVDARRIAVRAQLLDAHRPPDLLTVVNRLTFLQLDPTAAVAPSADLVAWTRLGAGYRPDHLRQAVERDRTMFEHQAMVWPTADLGLHLAEMAAWPPEGSRKHAWLVANATFHRFVLDLLRDSGPLLSRDVPDRSVVPWPSTGWTNNRNVTQLLEILAARGEIAVFDRVGRQRRWDLAERVYPAGTTAVPADEARRMRDERRLRSLGLARASVVGEAGEPAEVEGTAGGWRVDPTALGQPFAGRTALLSPFDRLVHDRKRARELFDFEYVLEMYLPKPKRRWGYFALPVLHHDRLVGKVDATADHKAGTLRVQAIHQDVPFTGAVTAAVGAELDALASWLGLTKVTRIS</sequence>
<comment type="caution">
    <text evidence="1">The sequence shown here is derived from an EMBL/GenBank/DDBJ whole genome shotgun (WGS) entry which is preliminary data.</text>
</comment>
<dbReference type="RefSeq" id="WP_179802635.1">
    <property type="nucleotide sequence ID" value="NZ_JACCCQ010000001.1"/>
</dbReference>
<evidence type="ECO:0000313" key="1">
    <source>
        <dbReference type="EMBL" id="NYF56302.1"/>
    </source>
</evidence>
<accession>A0ABX2RIF9</accession>
<gene>
    <name evidence="1" type="ORF">HDA35_002133</name>
</gene>
<proteinExistence type="predicted"/>
<name>A0ABX2RIF9_9ACTN</name>
<evidence type="ECO:0000313" key="2">
    <source>
        <dbReference type="Proteomes" id="UP000631553"/>
    </source>
</evidence>
<dbReference type="Pfam" id="PF06224">
    <property type="entry name" value="AlkZ-like"/>
    <property type="match status" value="1"/>
</dbReference>
<dbReference type="PANTHER" id="PTHR30528:SF0">
    <property type="entry name" value="CYTOPLASMIC PROTEIN"/>
    <property type="match status" value="1"/>
</dbReference>
<dbReference type="EMBL" id="JACCCQ010000001">
    <property type="protein sequence ID" value="NYF56302.1"/>
    <property type="molecule type" value="Genomic_DNA"/>
</dbReference>
<dbReference type="InterPro" id="IPR009351">
    <property type="entry name" value="AlkZ-like"/>
</dbReference>
<reference evidence="1 2" key="1">
    <citation type="submission" date="2020-07" db="EMBL/GenBank/DDBJ databases">
        <title>Sequencing the genomes of 1000 actinobacteria strains.</title>
        <authorList>
            <person name="Klenk H.-P."/>
        </authorList>
    </citation>
    <scope>NUCLEOTIDE SEQUENCE [LARGE SCALE GENOMIC DNA]</scope>
    <source>
        <strain evidence="1 2">DSM 43814</strain>
    </source>
</reference>
<dbReference type="Proteomes" id="UP000631553">
    <property type="component" value="Unassembled WGS sequence"/>
</dbReference>
<evidence type="ECO:0008006" key="3">
    <source>
        <dbReference type="Google" id="ProtNLM"/>
    </source>
</evidence>
<dbReference type="PANTHER" id="PTHR30528">
    <property type="entry name" value="CYTOPLASMIC PROTEIN"/>
    <property type="match status" value="1"/>
</dbReference>
<protein>
    <recommendedName>
        <fullName evidence="3">Winged helix-turn-helix domain-containing protein</fullName>
    </recommendedName>
</protein>
<keyword evidence="2" id="KW-1185">Reference proteome</keyword>